<accession>A0ABR0A3X5</accession>
<protein>
    <submittedName>
        <fullName evidence="1">Uncharacterized protein</fullName>
    </submittedName>
</protein>
<proteinExistence type="predicted"/>
<keyword evidence="2" id="KW-1185">Reference proteome</keyword>
<gene>
    <name evidence="1" type="ORF">OUZ56_001856</name>
</gene>
<comment type="caution">
    <text evidence="1">The sequence shown here is derived from an EMBL/GenBank/DDBJ whole genome shotgun (WGS) entry which is preliminary data.</text>
</comment>
<evidence type="ECO:0000313" key="2">
    <source>
        <dbReference type="Proteomes" id="UP001234178"/>
    </source>
</evidence>
<dbReference type="EMBL" id="JAOYFB010000036">
    <property type="protein sequence ID" value="KAK4019851.1"/>
    <property type="molecule type" value="Genomic_DNA"/>
</dbReference>
<sequence length="132" mass="15748">MWPNTSKRNFRLRMTFPTYFPSSTSQSLAQQQRNIQTLRRLALRAGLIRMTRHKQPRYSTIFGCNIPFCFRTSRLEYMNKNVASKTRQILADNKIARIEKSRGHIFLRLSFSSKVYRQKKEKKKNWGEGEDQ</sequence>
<organism evidence="1 2">
    <name type="scientific">Daphnia magna</name>
    <dbReference type="NCBI Taxonomy" id="35525"/>
    <lineage>
        <taxon>Eukaryota</taxon>
        <taxon>Metazoa</taxon>
        <taxon>Ecdysozoa</taxon>
        <taxon>Arthropoda</taxon>
        <taxon>Crustacea</taxon>
        <taxon>Branchiopoda</taxon>
        <taxon>Diplostraca</taxon>
        <taxon>Cladocera</taxon>
        <taxon>Anomopoda</taxon>
        <taxon>Daphniidae</taxon>
        <taxon>Daphnia</taxon>
    </lineage>
</organism>
<evidence type="ECO:0000313" key="1">
    <source>
        <dbReference type="EMBL" id="KAK4019851.1"/>
    </source>
</evidence>
<dbReference type="Proteomes" id="UP001234178">
    <property type="component" value="Unassembled WGS sequence"/>
</dbReference>
<reference evidence="1 2" key="1">
    <citation type="journal article" date="2023" name="Nucleic Acids Res.">
        <title>The hologenome of Daphnia magna reveals possible DNA methylation and microbiome-mediated evolution of the host genome.</title>
        <authorList>
            <person name="Chaturvedi A."/>
            <person name="Li X."/>
            <person name="Dhandapani V."/>
            <person name="Marshall H."/>
            <person name="Kissane S."/>
            <person name="Cuenca-Cambronero M."/>
            <person name="Asole G."/>
            <person name="Calvet F."/>
            <person name="Ruiz-Romero M."/>
            <person name="Marangio P."/>
            <person name="Guigo R."/>
            <person name="Rago D."/>
            <person name="Mirbahai L."/>
            <person name="Eastwood N."/>
            <person name="Colbourne J.K."/>
            <person name="Zhou J."/>
            <person name="Mallon E."/>
            <person name="Orsini L."/>
        </authorList>
    </citation>
    <scope>NUCLEOTIDE SEQUENCE [LARGE SCALE GENOMIC DNA]</scope>
    <source>
        <strain evidence="1">LRV0_1</strain>
    </source>
</reference>
<name>A0ABR0A3X5_9CRUS</name>